<keyword evidence="1 3" id="KW-0732">Signal</keyword>
<dbReference type="InterPro" id="IPR050413">
    <property type="entry name" value="TCR_beta_variable"/>
</dbReference>
<dbReference type="GeneTree" id="ENSGT01110000267800"/>
<dbReference type="PANTHER" id="PTHR23268:SF102">
    <property type="entry name" value="IMMUNOGLOBULIN V-SET DOMAIN-CONTAINING PROTEIN"/>
    <property type="match status" value="1"/>
</dbReference>
<organism evidence="5 6">
    <name type="scientific">Neolamprologus brichardi</name>
    <name type="common">Fairy cichlid</name>
    <name type="synonym">Lamprologus brichardi</name>
    <dbReference type="NCBI Taxonomy" id="32507"/>
    <lineage>
        <taxon>Eukaryota</taxon>
        <taxon>Metazoa</taxon>
        <taxon>Chordata</taxon>
        <taxon>Craniata</taxon>
        <taxon>Vertebrata</taxon>
        <taxon>Euteleostomi</taxon>
        <taxon>Actinopterygii</taxon>
        <taxon>Neopterygii</taxon>
        <taxon>Teleostei</taxon>
        <taxon>Neoteleostei</taxon>
        <taxon>Acanthomorphata</taxon>
        <taxon>Ovalentaria</taxon>
        <taxon>Cichlomorphae</taxon>
        <taxon>Cichliformes</taxon>
        <taxon>Cichlidae</taxon>
        <taxon>African cichlids</taxon>
        <taxon>Pseudocrenilabrinae</taxon>
        <taxon>Lamprologini</taxon>
        <taxon>Neolamprologus</taxon>
    </lineage>
</organism>
<reference evidence="5" key="1">
    <citation type="submission" date="2025-08" db="UniProtKB">
        <authorList>
            <consortium name="Ensembl"/>
        </authorList>
    </citation>
    <scope>IDENTIFICATION</scope>
</reference>
<reference evidence="5" key="2">
    <citation type="submission" date="2025-09" db="UniProtKB">
        <authorList>
            <consortium name="Ensembl"/>
        </authorList>
    </citation>
    <scope>IDENTIFICATION</scope>
</reference>
<name>A0A3Q4GNY0_NEOBR</name>
<dbReference type="Bgee" id="ENSNBRG00000004036">
    <property type="expression patterns" value="Expressed in zone of skin and 1 other cell type or tissue"/>
</dbReference>
<accession>A0A3Q4GNY0</accession>
<dbReference type="OMA" id="MLWEQQG"/>
<evidence type="ECO:0000256" key="1">
    <source>
        <dbReference type="ARBA" id="ARBA00022729"/>
    </source>
</evidence>
<feature type="domain" description="Immunoglobulin V-set" evidence="4">
    <location>
        <begin position="40"/>
        <end position="112"/>
    </location>
</feature>
<feature type="chain" id="PRO_5018662431" description="Immunoglobulin V-set domain-containing protein" evidence="3">
    <location>
        <begin position="21"/>
        <end position="126"/>
    </location>
</feature>
<dbReference type="SMART" id="SM00406">
    <property type="entry name" value="IGv"/>
    <property type="match status" value="1"/>
</dbReference>
<dbReference type="InterPro" id="IPR036179">
    <property type="entry name" value="Ig-like_dom_sf"/>
</dbReference>
<dbReference type="Proteomes" id="UP000261580">
    <property type="component" value="Unassembled WGS sequence"/>
</dbReference>
<keyword evidence="6" id="KW-1185">Reference proteome</keyword>
<dbReference type="Pfam" id="PF07686">
    <property type="entry name" value="V-set"/>
    <property type="match status" value="1"/>
</dbReference>
<evidence type="ECO:0000256" key="2">
    <source>
        <dbReference type="ARBA" id="ARBA00022859"/>
    </source>
</evidence>
<dbReference type="STRING" id="32507.ENSNBRP00000005077"/>
<dbReference type="InterPro" id="IPR013783">
    <property type="entry name" value="Ig-like_fold"/>
</dbReference>
<sequence length="126" mass="14700">MKHRLLRLLIFLLYTQKHLCLIDAKDVTQTPMLWEQQGNNATMDCSHTKDASYFQMYWYRQLPGQNMELIGYPNPENDVKGKISFNGNARKHSNLTISNVSVTDSATLFFASSFDFRKRRMHYGTT</sequence>
<dbReference type="GO" id="GO:0005886">
    <property type="term" value="C:plasma membrane"/>
    <property type="evidence" value="ECO:0007669"/>
    <property type="project" value="TreeGrafter"/>
</dbReference>
<dbReference type="CDD" id="cd00099">
    <property type="entry name" value="IgV"/>
    <property type="match status" value="1"/>
</dbReference>
<dbReference type="GO" id="GO:0002376">
    <property type="term" value="P:immune system process"/>
    <property type="evidence" value="ECO:0007669"/>
    <property type="project" value="UniProtKB-KW"/>
</dbReference>
<evidence type="ECO:0000259" key="4">
    <source>
        <dbReference type="SMART" id="SM00406"/>
    </source>
</evidence>
<dbReference type="InterPro" id="IPR013106">
    <property type="entry name" value="Ig_V-set"/>
</dbReference>
<protein>
    <recommendedName>
        <fullName evidence="4">Immunoglobulin V-set domain-containing protein</fullName>
    </recommendedName>
</protein>
<evidence type="ECO:0000256" key="3">
    <source>
        <dbReference type="SAM" id="SignalP"/>
    </source>
</evidence>
<evidence type="ECO:0000313" key="6">
    <source>
        <dbReference type="Proteomes" id="UP000261580"/>
    </source>
</evidence>
<dbReference type="PANTHER" id="PTHR23268">
    <property type="entry name" value="T-CELL RECEPTOR BETA CHAIN"/>
    <property type="match status" value="1"/>
</dbReference>
<proteinExistence type="predicted"/>
<dbReference type="AlphaFoldDB" id="A0A3Q4GNY0"/>
<dbReference type="SUPFAM" id="SSF48726">
    <property type="entry name" value="Immunoglobulin"/>
    <property type="match status" value="1"/>
</dbReference>
<dbReference type="Gene3D" id="2.60.40.10">
    <property type="entry name" value="Immunoglobulins"/>
    <property type="match status" value="1"/>
</dbReference>
<keyword evidence="2" id="KW-0391">Immunity</keyword>
<dbReference type="GO" id="GO:0007166">
    <property type="term" value="P:cell surface receptor signaling pathway"/>
    <property type="evidence" value="ECO:0007669"/>
    <property type="project" value="TreeGrafter"/>
</dbReference>
<evidence type="ECO:0000313" key="5">
    <source>
        <dbReference type="Ensembl" id="ENSNBRP00000005077.1"/>
    </source>
</evidence>
<feature type="signal peptide" evidence="3">
    <location>
        <begin position="1"/>
        <end position="20"/>
    </location>
</feature>
<dbReference type="Ensembl" id="ENSNBRT00000005231.1">
    <property type="protein sequence ID" value="ENSNBRP00000005077.1"/>
    <property type="gene ID" value="ENSNBRG00000004036.1"/>
</dbReference>